<dbReference type="Proteomes" id="UP000266693">
    <property type="component" value="Unassembled WGS sequence"/>
</dbReference>
<evidence type="ECO:0000256" key="1">
    <source>
        <dbReference type="SAM" id="MobiDB-lite"/>
    </source>
</evidence>
<proteinExistence type="predicted"/>
<keyword evidence="3" id="KW-1185">Reference proteome</keyword>
<evidence type="ECO:0000313" key="2">
    <source>
        <dbReference type="EMBL" id="RHW18905.1"/>
    </source>
</evidence>
<protein>
    <submittedName>
        <fullName evidence="2">N-formylglutamate amidohydrolase</fullName>
    </submittedName>
</protein>
<accession>A0A396S667</accession>
<reference evidence="2 3" key="1">
    <citation type="submission" date="2018-08" db="EMBL/GenBank/DDBJ databases">
        <title>The multiple taxonomic identification of Sphingomonas gilva.</title>
        <authorList>
            <person name="Zhu D."/>
            <person name="Zheng S."/>
        </authorList>
    </citation>
    <scope>NUCLEOTIDE SEQUENCE [LARGE SCALE GENOMIC DNA]</scope>
    <source>
        <strain evidence="2 3">ZDH117</strain>
    </source>
</reference>
<gene>
    <name evidence="2" type="ORF">D1610_01820</name>
</gene>
<dbReference type="Gene3D" id="3.40.630.40">
    <property type="entry name" value="Zn-dependent exopeptidases"/>
    <property type="match status" value="1"/>
</dbReference>
<dbReference type="Pfam" id="PF05013">
    <property type="entry name" value="FGase"/>
    <property type="match status" value="1"/>
</dbReference>
<name>A0A396S667_9SPHN</name>
<dbReference type="AlphaFoldDB" id="A0A396S667"/>
<comment type="caution">
    <text evidence="2">The sequence shown here is derived from an EMBL/GenBank/DDBJ whole genome shotgun (WGS) entry which is preliminary data.</text>
</comment>
<organism evidence="2 3">
    <name type="scientific">Sphingomonas gilva</name>
    <dbReference type="NCBI Taxonomy" id="2305907"/>
    <lineage>
        <taxon>Bacteria</taxon>
        <taxon>Pseudomonadati</taxon>
        <taxon>Pseudomonadota</taxon>
        <taxon>Alphaproteobacteria</taxon>
        <taxon>Sphingomonadales</taxon>
        <taxon>Sphingomonadaceae</taxon>
        <taxon>Sphingomonas</taxon>
    </lineage>
</organism>
<sequence>MPADPPPSFDIFGGPDPASPVILAVPHAGRDYPLAMRANLRVPVDRLLLLEDRHADSLALAARASEWTVVARHARAWIDLNRGENERDPLLDRGAKPGLAPSSSAKVRSGLGLIPRRTGPTGDIWARRLEAEDVEQRIRRDHRPFHAAIAGALAAAHRRFGIAILLDIHSMPPLGRGAAQVVVGDRFGRSAAARLSARVEASARAAGLTVAANAPYPGGHTLDRHGCQQCNVHALQLEIDRSLYLDAALDRPGPGFDATVRLLRAIVADLTDEALPQAIAAE</sequence>
<dbReference type="InterPro" id="IPR007709">
    <property type="entry name" value="N-FG_amidohydro"/>
</dbReference>
<dbReference type="EMBL" id="QWLV01000001">
    <property type="protein sequence ID" value="RHW18905.1"/>
    <property type="molecule type" value="Genomic_DNA"/>
</dbReference>
<dbReference type="OrthoDB" id="9802050at2"/>
<evidence type="ECO:0000313" key="3">
    <source>
        <dbReference type="Proteomes" id="UP000266693"/>
    </source>
</evidence>
<dbReference type="SUPFAM" id="SSF53187">
    <property type="entry name" value="Zn-dependent exopeptidases"/>
    <property type="match status" value="1"/>
</dbReference>
<keyword evidence="2" id="KW-0378">Hydrolase</keyword>
<dbReference type="RefSeq" id="WP_118862412.1">
    <property type="nucleotide sequence ID" value="NZ_QWLV01000001.1"/>
</dbReference>
<dbReference type="GO" id="GO:0016787">
    <property type="term" value="F:hydrolase activity"/>
    <property type="evidence" value="ECO:0007669"/>
    <property type="project" value="UniProtKB-KW"/>
</dbReference>
<feature type="region of interest" description="Disordered" evidence="1">
    <location>
        <begin position="87"/>
        <end position="107"/>
    </location>
</feature>